<dbReference type="EMBL" id="MU268022">
    <property type="protein sequence ID" value="KAH7906415.1"/>
    <property type="molecule type" value="Genomic_DNA"/>
</dbReference>
<gene>
    <name evidence="1" type="ORF">BJ138DRAFT_1016243</name>
</gene>
<evidence type="ECO:0000313" key="1">
    <source>
        <dbReference type="EMBL" id="KAH7906415.1"/>
    </source>
</evidence>
<reference evidence="1" key="1">
    <citation type="journal article" date="2021" name="New Phytol.">
        <title>Evolutionary innovations through gain and loss of genes in the ectomycorrhizal Boletales.</title>
        <authorList>
            <person name="Wu G."/>
            <person name="Miyauchi S."/>
            <person name="Morin E."/>
            <person name="Kuo A."/>
            <person name="Drula E."/>
            <person name="Varga T."/>
            <person name="Kohler A."/>
            <person name="Feng B."/>
            <person name="Cao Y."/>
            <person name="Lipzen A."/>
            <person name="Daum C."/>
            <person name="Hundley H."/>
            <person name="Pangilinan J."/>
            <person name="Johnson J."/>
            <person name="Barry K."/>
            <person name="LaButti K."/>
            <person name="Ng V."/>
            <person name="Ahrendt S."/>
            <person name="Min B."/>
            <person name="Choi I.G."/>
            <person name="Park H."/>
            <person name="Plett J.M."/>
            <person name="Magnuson J."/>
            <person name="Spatafora J.W."/>
            <person name="Nagy L.G."/>
            <person name="Henrissat B."/>
            <person name="Grigoriev I.V."/>
            <person name="Yang Z.L."/>
            <person name="Xu J."/>
            <person name="Martin F.M."/>
        </authorList>
    </citation>
    <scope>NUCLEOTIDE SEQUENCE</scope>
    <source>
        <strain evidence="1">ATCC 28755</strain>
    </source>
</reference>
<name>A0ACB7ZYT0_9AGAM</name>
<protein>
    <submittedName>
        <fullName evidence="1">Uncharacterized protein</fullName>
    </submittedName>
</protein>
<organism evidence="1 2">
    <name type="scientific">Hygrophoropsis aurantiaca</name>
    <dbReference type="NCBI Taxonomy" id="72124"/>
    <lineage>
        <taxon>Eukaryota</taxon>
        <taxon>Fungi</taxon>
        <taxon>Dikarya</taxon>
        <taxon>Basidiomycota</taxon>
        <taxon>Agaricomycotina</taxon>
        <taxon>Agaricomycetes</taxon>
        <taxon>Agaricomycetidae</taxon>
        <taxon>Boletales</taxon>
        <taxon>Coniophorineae</taxon>
        <taxon>Hygrophoropsidaceae</taxon>
        <taxon>Hygrophoropsis</taxon>
    </lineage>
</organism>
<comment type="caution">
    <text evidence="1">The sequence shown here is derived from an EMBL/GenBank/DDBJ whole genome shotgun (WGS) entry which is preliminary data.</text>
</comment>
<accession>A0ACB7ZYT0</accession>
<keyword evidence="2" id="KW-1185">Reference proteome</keyword>
<dbReference type="Proteomes" id="UP000790377">
    <property type="component" value="Unassembled WGS sequence"/>
</dbReference>
<proteinExistence type="predicted"/>
<evidence type="ECO:0000313" key="2">
    <source>
        <dbReference type="Proteomes" id="UP000790377"/>
    </source>
</evidence>
<sequence length="705" mass="79951">MRQKVQTPEDAKLRKALENMRYKTCTEDDIAFLTTRIAGQDPRSPSLSNPNFRDVSIITAWNSQKDRINELGASRFAEDTSQELVDFYSEDKWAVVDRSSSSNIGVKKSQMRVHKEDTITLEDQKVIWSLSPHTSNHFAACLRLCMGIPVMIRNNDATELCMTKGQEGNVVGWQCSVGSKGQRVLDTLFIELANPPSDVQLEGLPLNVVPIAKTSMTVPVRFQDDTIKHVVRQQVNVLLNFSMTDYTAQGKTRVYNVVDLQHCRNHQSYYTCLSRSASAEGTVIMQAFDQHKITGGASGWLRQEFRMLELLDEITLLKYENKLPSYVDGHRRNTLVERYQQWKGKNYVPPRVPSQIVWSSADPVVIDNALEKIDWKIVDRKKFKEDQVKSDLARFVPAKGTKPVEIKAISSGEKRKAESDSLVNDSKRVKICNFPNHLNELIGMKWDNLNYSCAYDALFTVLFHIWIGNPQKWNKDLKRFSLYSIELVKGFQKVYQGTASMEMGRDQVRRQLHSHNSNMFPYGQVGTSVSDIAHTIIGSTQDIPAWIRCPHCNAKVPMVGTFGHMYTPMVASTIATADWLANRWNSPTQSPSLCTACNNMVSGSWHCDSVPRLVILDVHGQSMTISHTLSIRGNIQNAKLHLRGIIYYKAFHFSAMIYDEHHIGRFHDGMVSASLQIQEFPLKGLGDLPLNKDGWEACQVIYARN</sequence>